<accession>A0A1W1GZC8</accession>
<proteinExistence type="predicted"/>
<dbReference type="Proteomes" id="UP000191133">
    <property type="component" value="Unassembled WGS sequence"/>
</dbReference>
<organism evidence="1 2">
    <name type="scientific">Stenotrophomonas indicatrix</name>
    <dbReference type="NCBI Taxonomy" id="2045451"/>
    <lineage>
        <taxon>Bacteria</taxon>
        <taxon>Pseudomonadati</taxon>
        <taxon>Pseudomonadota</taxon>
        <taxon>Gammaproteobacteria</taxon>
        <taxon>Lysobacterales</taxon>
        <taxon>Lysobacteraceae</taxon>
        <taxon>Stenotrophomonas</taxon>
    </lineage>
</organism>
<dbReference type="RefSeq" id="WP_258954790.1">
    <property type="nucleotide sequence ID" value="NZ_FWEU01000003.1"/>
</dbReference>
<name>A0A1W1GZC8_9GAMM</name>
<dbReference type="EMBL" id="FWEU01000003">
    <property type="protein sequence ID" value="SLM24702.1"/>
    <property type="molecule type" value="Genomic_DNA"/>
</dbReference>
<sequence length="327" mass="36569">MFETPPTLEEFLKAGDDFFRASPFSTLLPRDEDPSDTNWVPGIIFLRWLARNRAFLDASVGSTVAAAPSPADALACVETAFQDEIPGAAFDPELLEFTVRYFCMAAPYLSDFFSLFPQDAMPSPNAMWDKQEQMYAIIDYRLQSWRNGESIVRAIIPNADHQGHAEPATPLDADVWITMLATLSDAAVTHEGDRAYANHFYRPLTKPPSVEVVLAVMREFLRNPPHDASIMCAAENFLSDIPLSRYIKAYSILAPDLLDVSSDAALNLFNYPGSELTPRRVRQFIKELRRCNPGRDVVAELAQLAIDWDSEDDEIFSIVIDAAQKQG</sequence>
<evidence type="ECO:0000313" key="1">
    <source>
        <dbReference type="EMBL" id="SLM24702.1"/>
    </source>
</evidence>
<gene>
    <name evidence="1" type="ORF">SAMN04488690_2427</name>
</gene>
<evidence type="ECO:0000313" key="2">
    <source>
        <dbReference type="Proteomes" id="UP000191133"/>
    </source>
</evidence>
<reference evidence="2" key="1">
    <citation type="submission" date="2016-10" db="EMBL/GenBank/DDBJ databases">
        <authorList>
            <person name="Varghese N."/>
        </authorList>
    </citation>
    <scope>NUCLEOTIDE SEQUENCE [LARGE SCALE GENOMIC DNA]</scope>
    <source>
        <strain evidence="2">92MFCol6.1</strain>
    </source>
</reference>
<protein>
    <submittedName>
        <fullName evidence="1">Uncharacterized protein</fullName>
    </submittedName>
</protein>
<dbReference type="AlphaFoldDB" id="A0A1W1GZC8"/>